<dbReference type="InterPro" id="IPR012675">
    <property type="entry name" value="Beta-grasp_dom_sf"/>
</dbReference>
<reference evidence="11 12" key="1">
    <citation type="submission" date="2019-03" db="EMBL/GenBank/DDBJ databases">
        <title>Metabolic potential of uncultured bacteria and archaea associated with petroleum seepage in deep-sea sediments.</title>
        <authorList>
            <person name="Dong X."/>
            <person name="Hubert C."/>
        </authorList>
    </citation>
    <scope>NUCLEOTIDE SEQUENCE [LARGE SCALE GENOMIC DNA]</scope>
    <source>
        <strain evidence="11">E44_bin92</strain>
    </source>
</reference>
<dbReference type="Proteomes" id="UP000320781">
    <property type="component" value="Unassembled WGS sequence"/>
</dbReference>
<evidence type="ECO:0000256" key="3">
    <source>
        <dbReference type="ARBA" id="ARBA00022714"/>
    </source>
</evidence>
<evidence type="ECO:0000256" key="5">
    <source>
        <dbReference type="ARBA" id="ARBA00022737"/>
    </source>
</evidence>
<dbReference type="PROSITE" id="PS51379">
    <property type="entry name" value="4FE4S_FER_2"/>
    <property type="match status" value="2"/>
</dbReference>
<dbReference type="AlphaFoldDB" id="A0A523QI29"/>
<dbReference type="GO" id="GO:0051539">
    <property type="term" value="F:4 iron, 4 sulfur cluster binding"/>
    <property type="evidence" value="ECO:0007669"/>
    <property type="project" value="UniProtKB-KW"/>
</dbReference>
<keyword evidence="5" id="KW-0677">Repeat</keyword>
<evidence type="ECO:0000256" key="6">
    <source>
        <dbReference type="ARBA" id="ARBA00023004"/>
    </source>
</evidence>
<dbReference type="PANTHER" id="PTHR32479:SF20">
    <property type="entry name" value="GLYCOLATE OXIDASE IRON-SULFUR SUBUNIT"/>
    <property type="match status" value="1"/>
</dbReference>
<evidence type="ECO:0000313" key="11">
    <source>
        <dbReference type="EMBL" id="TES85203.1"/>
    </source>
</evidence>
<comment type="caution">
    <text evidence="11">The sequence shown here is derived from an EMBL/GenBank/DDBJ whole genome shotgun (WGS) entry which is preliminary data.</text>
</comment>
<accession>A0A523QI29</accession>
<protein>
    <recommendedName>
        <fullName evidence="8">Fumarate reductase iron-sulfur subunit</fullName>
        <ecNumber evidence="8">1.3.5.1</ecNumber>
    </recommendedName>
</protein>
<dbReference type="GO" id="GO:0008177">
    <property type="term" value="F:succinate dehydrogenase (quinone) activity"/>
    <property type="evidence" value="ECO:0007669"/>
    <property type="project" value="UniProtKB-EC"/>
</dbReference>
<sequence length="510" mass="57527">MAKKSLLVKVSRYDPSQDTAPLLEDYIVPFTKSMSVIDALRYIKEHLDPSLAFRYRCRVGYCGSCSLLINGTPKLACMEEIAEGTENLVVEPLPNLPVIRDLVVDTDSIEKRFLSIRPFLERKEAFQGVWPLKENEFDVLEELSRCMSCMSCMGSCPVFSRVPQKFPGPLHLLNIGRFAFDPRDEADRGRMAFFEGLYLCAFCGKCEEVCPSQIPIPDLIIEGLRRLVVEEIGLLPGHKEFVDNLEKRGETLFSLGRTFLEETPQKVTPDKVKERVGLFVGCVADVMEKDSLKAAVDILSRNNVEVIIPKEQLCCGNLGLYGITLKNGHQIAKRNVESFERHDLEVVLTVCPACGYFLKNKYGGEEGMLGREPSFRVEDINEFLFRHIKFDPQDFREIRAKVTWHDPCHLKRKQGISEEPRKILAIIPGVELIEMREADRCCGGTLKASAPDIADLLGMDKVRRGAETGADYILTSCPLCVSHLSICRAKAKIKKPRVMNILNFIAKAYK</sequence>
<evidence type="ECO:0000256" key="7">
    <source>
        <dbReference type="ARBA" id="ARBA00023014"/>
    </source>
</evidence>
<gene>
    <name evidence="11" type="ORF">E3J95_04965</name>
</gene>
<keyword evidence="8" id="KW-0003">3Fe-4S</keyword>
<evidence type="ECO:0000256" key="2">
    <source>
        <dbReference type="ARBA" id="ARBA00022485"/>
    </source>
</evidence>
<keyword evidence="6 8" id="KW-0408">Iron</keyword>
<dbReference type="InterPro" id="IPR017900">
    <property type="entry name" value="4Fe4S_Fe_S_CS"/>
</dbReference>
<dbReference type="InterPro" id="IPR036010">
    <property type="entry name" value="2Fe-2S_ferredoxin-like_sf"/>
</dbReference>
<dbReference type="InterPro" id="IPR001041">
    <property type="entry name" value="2Fe-2S_ferredoxin-type"/>
</dbReference>
<keyword evidence="3 8" id="KW-0001">2Fe-2S</keyword>
<proteinExistence type="inferred from homology"/>
<dbReference type="GO" id="GO:0046872">
    <property type="term" value="F:metal ion binding"/>
    <property type="evidence" value="ECO:0007669"/>
    <property type="project" value="UniProtKB-KW"/>
</dbReference>
<comment type="catalytic activity">
    <reaction evidence="8">
        <text>a menaquinone + succinate = a menaquinol + fumarate</text>
        <dbReference type="Rhea" id="RHEA:27834"/>
        <dbReference type="Rhea" id="RHEA-COMP:9537"/>
        <dbReference type="Rhea" id="RHEA-COMP:9539"/>
        <dbReference type="ChEBI" id="CHEBI:16374"/>
        <dbReference type="ChEBI" id="CHEBI:18151"/>
        <dbReference type="ChEBI" id="CHEBI:29806"/>
        <dbReference type="ChEBI" id="CHEBI:30031"/>
        <dbReference type="EC" id="1.3.5.1"/>
    </reaction>
</comment>
<keyword evidence="7 8" id="KW-0411">Iron-sulfur</keyword>
<dbReference type="InterPro" id="IPR017896">
    <property type="entry name" value="4Fe4S_Fe-S-bd"/>
</dbReference>
<feature type="domain" description="4Fe-4S ferredoxin-type" evidence="10">
    <location>
        <begin position="189"/>
        <end position="220"/>
    </location>
</feature>
<comment type="cofactor">
    <cofactor evidence="8">
        <name>[3Fe-4S] cluster</name>
        <dbReference type="ChEBI" id="CHEBI:21137"/>
    </cofactor>
    <text evidence="8">Binds 1 [3Fe-4S] cluster.</text>
</comment>
<dbReference type="PANTHER" id="PTHR32479">
    <property type="entry name" value="GLYCOLATE OXIDASE IRON-SULFUR SUBUNIT"/>
    <property type="match status" value="1"/>
</dbReference>
<evidence type="ECO:0000256" key="4">
    <source>
        <dbReference type="ARBA" id="ARBA00022723"/>
    </source>
</evidence>
<dbReference type="InterPro" id="IPR025192">
    <property type="entry name" value="Succ_DH/fum_Rdtase_N"/>
</dbReference>
<keyword evidence="4 8" id="KW-0479">Metal-binding</keyword>
<dbReference type="EMBL" id="SOKU01000245">
    <property type="protein sequence ID" value="TES85203.1"/>
    <property type="molecule type" value="Genomic_DNA"/>
</dbReference>
<dbReference type="InterPro" id="IPR006058">
    <property type="entry name" value="2Fe2S_fd_BS"/>
</dbReference>
<dbReference type="NCBIfam" id="NF004898">
    <property type="entry name" value="PRK06259.1"/>
    <property type="match status" value="1"/>
</dbReference>
<evidence type="ECO:0000259" key="9">
    <source>
        <dbReference type="PROSITE" id="PS51085"/>
    </source>
</evidence>
<dbReference type="NCBIfam" id="TIGR00384">
    <property type="entry name" value="dhsB"/>
    <property type="match status" value="1"/>
</dbReference>
<evidence type="ECO:0000313" key="12">
    <source>
        <dbReference type="Proteomes" id="UP000320781"/>
    </source>
</evidence>
<dbReference type="GO" id="GO:0009055">
    <property type="term" value="F:electron transfer activity"/>
    <property type="evidence" value="ECO:0007669"/>
    <property type="project" value="InterPro"/>
</dbReference>
<evidence type="ECO:0000256" key="1">
    <source>
        <dbReference type="ARBA" id="ARBA00009433"/>
    </source>
</evidence>
<dbReference type="InterPro" id="IPR004017">
    <property type="entry name" value="Cys_rich_dom"/>
</dbReference>
<dbReference type="PROSITE" id="PS00197">
    <property type="entry name" value="2FE2S_FER_1"/>
    <property type="match status" value="1"/>
</dbReference>
<comment type="similarity">
    <text evidence="1 8">Belongs to the succinate dehydrogenase/fumarate reductase iron-sulfur protein family.</text>
</comment>
<feature type="domain" description="4Fe-4S ferredoxin-type" evidence="10">
    <location>
        <begin position="136"/>
        <end position="166"/>
    </location>
</feature>
<dbReference type="Gene3D" id="1.10.1060.10">
    <property type="entry name" value="Alpha-helical ferredoxin"/>
    <property type="match status" value="1"/>
</dbReference>
<dbReference type="GO" id="GO:0006099">
    <property type="term" value="P:tricarboxylic acid cycle"/>
    <property type="evidence" value="ECO:0007669"/>
    <property type="project" value="InterPro"/>
</dbReference>
<dbReference type="Pfam" id="PF02754">
    <property type="entry name" value="CCG"/>
    <property type="match status" value="2"/>
</dbReference>
<dbReference type="Gene3D" id="3.10.20.30">
    <property type="match status" value="1"/>
</dbReference>
<dbReference type="SUPFAM" id="SSF46548">
    <property type="entry name" value="alpha-helical ferredoxin"/>
    <property type="match status" value="1"/>
</dbReference>
<dbReference type="PROSITE" id="PS00198">
    <property type="entry name" value="4FE4S_FER_1"/>
    <property type="match status" value="1"/>
</dbReference>
<dbReference type="PROSITE" id="PS51085">
    <property type="entry name" value="2FE2S_FER_2"/>
    <property type="match status" value="1"/>
</dbReference>
<dbReference type="SUPFAM" id="SSF54292">
    <property type="entry name" value="2Fe-2S ferredoxin-like"/>
    <property type="match status" value="1"/>
</dbReference>
<comment type="cofactor">
    <cofactor evidence="8">
        <name>[4Fe-4S] cluster</name>
        <dbReference type="ChEBI" id="CHEBI:49883"/>
    </cofactor>
    <text evidence="8">Binds 1 [4Fe-4S] cluster.</text>
</comment>
<keyword evidence="2 8" id="KW-0004">4Fe-4S</keyword>
<dbReference type="Pfam" id="PF13085">
    <property type="entry name" value="Fer2_3"/>
    <property type="match status" value="1"/>
</dbReference>
<dbReference type="InterPro" id="IPR004489">
    <property type="entry name" value="Succ_DH/fum_Rdtase_Fe-S"/>
</dbReference>
<evidence type="ECO:0000259" key="10">
    <source>
        <dbReference type="PROSITE" id="PS51379"/>
    </source>
</evidence>
<evidence type="ECO:0000256" key="8">
    <source>
        <dbReference type="RuleBase" id="RU361237"/>
    </source>
</evidence>
<name>A0A523QI29_UNCAE</name>
<feature type="domain" description="2Fe-2S ferredoxin-type" evidence="9">
    <location>
        <begin position="6"/>
        <end position="96"/>
    </location>
</feature>
<dbReference type="InterPro" id="IPR009051">
    <property type="entry name" value="Helical_ferredxn"/>
</dbReference>
<dbReference type="EC" id="1.3.5.1" evidence="8"/>
<dbReference type="GO" id="GO:0051537">
    <property type="term" value="F:2 iron, 2 sulfur cluster binding"/>
    <property type="evidence" value="ECO:0007669"/>
    <property type="project" value="UniProtKB-KW"/>
</dbReference>
<comment type="cofactor">
    <cofactor evidence="8">
        <name>[2Fe-2S] cluster</name>
        <dbReference type="ChEBI" id="CHEBI:190135"/>
    </cofactor>
    <text evidence="8">Binds 1 [2Fe-2S] cluster.</text>
</comment>
<dbReference type="Pfam" id="PF13183">
    <property type="entry name" value="Fer4_8"/>
    <property type="match status" value="1"/>
</dbReference>
<organism evidence="11 12">
    <name type="scientific">Aerophobetes bacterium</name>
    <dbReference type="NCBI Taxonomy" id="2030807"/>
    <lineage>
        <taxon>Bacteria</taxon>
        <taxon>Candidatus Aerophobota</taxon>
    </lineage>
</organism>
<dbReference type="GO" id="GO:0051538">
    <property type="term" value="F:3 iron, 4 sulfur cluster binding"/>
    <property type="evidence" value="ECO:0007669"/>
    <property type="project" value="UniProtKB-KW"/>
</dbReference>